<feature type="compositionally biased region" description="Low complexity" evidence="1">
    <location>
        <begin position="210"/>
        <end position="222"/>
    </location>
</feature>
<organism evidence="2 3">
    <name type="scientific">Vanrija albida</name>
    <dbReference type="NCBI Taxonomy" id="181172"/>
    <lineage>
        <taxon>Eukaryota</taxon>
        <taxon>Fungi</taxon>
        <taxon>Dikarya</taxon>
        <taxon>Basidiomycota</taxon>
        <taxon>Agaricomycotina</taxon>
        <taxon>Tremellomycetes</taxon>
        <taxon>Trichosporonales</taxon>
        <taxon>Trichosporonaceae</taxon>
        <taxon>Vanrija</taxon>
    </lineage>
</organism>
<feature type="region of interest" description="Disordered" evidence="1">
    <location>
        <begin position="503"/>
        <end position="596"/>
    </location>
</feature>
<name>A0ABR3Q8H6_9TREE</name>
<reference evidence="2 3" key="1">
    <citation type="submission" date="2023-08" db="EMBL/GenBank/DDBJ databases">
        <title>Annotated Genome Sequence of Vanrija albida AlHP1.</title>
        <authorList>
            <person name="Herzog R."/>
        </authorList>
    </citation>
    <scope>NUCLEOTIDE SEQUENCE [LARGE SCALE GENOMIC DNA]</scope>
    <source>
        <strain evidence="2 3">AlHP1</strain>
    </source>
</reference>
<dbReference type="GeneID" id="95982716"/>
<proteinExistence type="predicted"/>
<feature type="region of interest" description="Disordered" evidence="1">
    <location>
        <begin position="1"/>
        <end position="54"/>
    </location>
</feature>
<feature type="compositionally biased region" description="Low complexity" evidence="1">
    <location>
        <begin position="17"/>
        <end position="35"/>
    </location>
</feature>
<evidence type="ECO:0000313" key="3">
    <source>
        <dbReference type="Proteomes" id="UP001565368"/>
    </source>
</evidence>
<sequence length="596" mass="64856">MSNDPPNPTKQGNNPKPQSTPSGSSNSSDSSSSRPASPPTRSERQGSRAPMFRHTRRDLDTSGLDADEAAFLAGFVPALQARMADLLRAMKDGEHWLLPPSQSCEACRANNWPCVVRIRRRSDHFTCILCSKGKCTHKELRAVNLESAVMEVDARRKLIYKTLGDGEVIPTPPVQLSVLALWAPNPYGWSGHNAGLAREQASASPPRAGPRSAVANRAANPRPRAPRDPHEASPRRGQRHYPDDNLELRRAQLEAEYDDLERRGRLEDFGRDGSEGHRRSERAHDGFGGRGASVNESDRRAAAPSSSIHRRDLGHGHPGVPSEYWHAAGDHRYGLNANAAPSNHPGRAWPPRQPPADRGHGFQHDPRRNAEAGPSNYRRPRDVLDPRGSDRRPPGQQVRHASDPRAPAPARRHLMNQPLPYAAAGAGPDSPATYPVQHAGPSLLPPLHVGPGAAALPSLVELGVSHLGPVAPIRTSEQRDEVARMIGRFPPTPTDPRLFAGPGAAADARPAPWRGSDFTHAENQYPVTRDPRVGEHARFAPARPTPRTLLGPSEPAAARFRREPRAGEQLAPFPAPGYVVSPGVNMPRGDEQREAR</sequence>
<evidence type="ECO:0000256" key="1">
    <source>
        <dbReference type="SAM" id="MobiDB-lite"/>
    </source>
</evidence>
<accession>A0ABR3Q8H6</accession>
<evidence type="ECO:0000313" key="2">
    <source>
        <dbReference type="EMBL" id="KAL1410731.1"/>
    </source>
</evidence>
<feature type="region of interest" description="Disordered" evidence="1">
    <location>
        <begin position="197"/>
        <end position="245"/>
    </location>
</feature>
<feature type="compositionally biased region" description="Basic and acidic residues" evidence="1">
    <location>
        <begin position="267"/>
        <end position="287"/>
    </location>
</feature>
<feature type="compositionally biased region" description="Basic and acidic residues" evidence="1">
    <location>
        <begin position="355"/>
        <end position="370"/>
    </location>
</feature>
<protein>
    <submittedName>
        <fullName evidence="2">Uncharacterized protein</fullName>
    </submittedName>
</protein>
<feature type="compositionally biased region" description="Basic and acidic residues" evidence="1">
    <location>
        <begin position="379"/>
        <end position="393"/>
    </location>
</feature>
<gene>
    <name evidence="2" type="ORF">Q8F55_001673</name>
</gene>
<dbReference type="Proteomes" id="UP001565368">
    <property type="component" value="Unassembled WGS sequence"/>
</dbReference>
<dbReference type="RefSeq" id="XP_069210675.1">
    <property type="nucleotide sequence ID" value="XM_069350289.1"/>
</dbReference>
<feature type="region of interest" description="Disordered" evidence="1">
    <location>
        <begin position="267"/>
        <end position="437"/>
    </location>
</feature>
<feature type="compositionally biased region" description="Basic and acidic residues" evidence="1">
    <location>
        <begin position="225"/>
        <end position="245"/>
    </location>
</feature>
<keyword evidence="3" id="KW-1185">Reference proteome</keyword>
<feature type="compositionally biased region" description="Low complexity" evidence="1">
    <location>
        <begin position="503"/>
        <end position="515"/>
    </location>
</feature>
<comment type="caution">
    <text evidence="2">The sequence shown here is derived from an EMBL/GenBank/DDBJ whole genome shotgun (WGS) entry which is preliminary data.</text>
</comment>
<dbReference type="EMBL" id="JBBXJM010000002">
    <property type="protein sequence ID" value="KAL1410731.1"/>
    <property type="molecule type" value="Genomic_DNA"/>
</dbReference>
<feature type="compositionally biased region" description="Basic and acidic residues" evidence="1">
    <location>
        <begin position="529"/>
        <end position="538"/>
    </location>
</feature>